<dbReference type="Proteomes" id="UP000598271">
    <property type="component" value="Unassembled WGS sequence"/>
</dbReference>
<comment type="caution">
    <text evidence="1">The sequence shown here is derived from an EMBL/GenBank/DDBJ whole genome shotgun (WGS) entry which is preliminary data.</text>
</comment>
<proteinExistence type="predicted"/>
<name>A0A8J3D9C0_9BACT</name>
<evidence type="ECO:0000313" key="1">
    <source>
        <dbReference type="EMBL" id="GHB64152.1"/>
    </source>
</evidence>
<dbReference type="Pfam" id="PF10899">
    <property type="entry name" value="AbiGi"/>
    <property type="match status" value="1"/>
</dbReference>
<evidence type="ECO:0000313" key="2">
    <source>
        <dbReference type="Proteomes" id="UP000598271"/>
    </source>
</evidence>
<keyword evidence="2" id="KW-1185">Reference proteome</keyword>
<dbReference type="EMBL" id="BMXF01000001">
    <property type="protein sequence ID" value="GHB64152.1"/>
    <property type="molecule type" value="Genomic_DNA"/>
</dbReference>
<protein>
    <submittedName>
        <fullName evidence="1">Uncharacterized protein</fullName>
    </submittedName>
</protein>
<sequence>MALSSSSLFHFTKGLLHKNISPFEGLKGIIRDGFNVSICEETIYSELREGEPYEYSYAIPMVCFCDIPLALIKDHAEKYTNPDYGVYGIGLRREWGKANDLSPIIYSTEHSLIGWYLELAGYPYNLISDMVEQLKLLSDIAAPINVDGKVFNKEFVDFLIKDGNDTLKILNAGIEKKVAGTILSGTTPKIRLFRKPHTGKYFIRGQEYPNYNFYNEREWRYIPKELKTIPHYSRPDKEIDQLLDNNPFLDSDKLYAEAKEYYNNTRFSQAQSYDNITFSPEDVSFIIVKDQNDVEELIEEILTTDKISFGGKDLQDNSQDIEKQKYSLISKILSYEQIKEDIFSH</sequence>
<dbReference type="RefSeq" id="WP_189563929.1">
    <property type="nucleotide sequence ID" value="NZ_BMXF01000001.1"/>
</dbReference>
<organism evidence="1 2">
    <name type="scientific">Persicitalea jodogahamensis</name>
    <dbReference type="NCBI Taxonomy" id="402147"/>
    <lineage>
        <taxon>Bacteria</taxon>
        <taxon>Pseudomonadati</taxon>
        <taxon>Bacteroidota</taxon>
        <taxon>Cytophagia</taxon>
        <taxon>Cytophagales</taxon>
        <taxon>Spirosomataceae</taxon>
        <taxon>Persicitalea</taxon>
    </lineage>
</organism>
<gene>
    <name evidence="1" type="ORF">GCM10007390_17540</name>
</gene>
<dbReference type="InterPro" id="IPR021223">
    <property type="entry name" value="AbiGi"/>
</dbReference>
<accession>A0A8J3D9C0</accession>
<dbReference type="AlphaFoldDB" id="A0A8J3D9C0"/>
<reference evidence="1 2" key="1">
    <citation type="journal article" date="2014" name="Int. J. Syst. Evol. Microbiol.">
        <title>Complete genome sequence of Corynebacterium casei LMG S-19264T (=DSM 44701T), isolated from a smear-ripened cheese.</title>
        <authorList>
            <consortium name="US DOE Joint Genome Institute (JGI-PGF)"/>
            <person name="Walter F."/>
            <person name="Albersmeier A."/>
            <person name="Kalinowski J."/>
            <person name="Ruckert C."/>
        </authorList>
    </citation>
    <scope>NUCLEOTIDE SEQUENCE [LARGE SCALE GENOMIC DNA]</scope>
    <source>
        <strain evidence="1 2">KCTC 12866</strain>
    </source>
</reference>